<dbReference type="PANTHER" id="PTHR46423">
    <property type="entry name" value="RNA POLYMERASE II-ASSOCIATED PROTEIN 3"/>
    <property type="match status" value="1"/>
</dbReference>
<keyword evidence="2" id="KW-0261">Viral envelope protein</keyword>
<dbReference type="InterPro" id="IPR051966">
    <property type="entry name" value="RPAP3"/>
</dbReference>
<evidence type="ECO:0000256" key="1">
    <source>
        <dbReference type="SAM" id="Phobius"/>
    </source>
</evidence>
<name>A0ABP0NCD5_9DINO</name>
<dbReference type="SUPFAM" id="SSF48452">
    <property type="entry name" value="TPR-like"/>
    <property type="match status" value="1"/>
</dbReference>
<keyword evidence="1" id="KW-1133">Transmembrane helix</keyword>
<evidence type="ECO:0000313" key="2">
    <source>
        <dbReference type="EMBL" id="CAK9061351.1"/>
    </source>
</evidence>
<reference evidence="2 3" key="1">
    <citation type="submission" date="2024-02" db="EMBL/GenBank/DDBJ databases">
        <authorList>
            <person name="Chen Y."/>
            <person name="Shah S."/>
            <person name="Dougan E. K."/>
            <person name="Thang M."/>
            <person name="Chan C."/>
        </authorList>
    </citation>
    <scope>NUCLEOTIDE SEQUENCE [LARGE SCALE GENOMIC DNA]</scope>
</reference>
<keyword evidence="1" id="KW-0472">Membrane</keyword>
<accession>A0ABP0NCD5</accession>
<keyword evidence="1" id="KW-0812">Transmembrane</keyword>
<dbReference type="InterPro" id="IPR019734">
    <property type="entry name" value="TPR_rpt"/>
</dbReference>
<keyword evidence="2" id="KW-0946">Virion</keyword>
<dbReference type="EMBL" id="CAXAMM010027680">
    <property type="protein sequence ID" value="CAK9061351.1"/>
    <property type="molecule type" value="Genomic_DNA"/>
</dbReference>
<dbReference type="Proteomes" id="UP001642464">
    <property type="component" value="Unassembled WGS sequence"/>
</dbReference>
<dbReference type="SMART" id="SM00028">
    <property type="entry name" value="TPR"/>
    <property type="match status" value="3"/>
</dbReference>
<organism evidence="2 3">
    <name type="scientific">Durusdinium trenchii</name>
    <dbReference type="NCBI Taxonomy" id="1381693"/>
    <lineage>
        <taxon>Eukaryota</taxon>
        <taxon>Sar</taxon>
        <taxon>Alveolata</taxon>
        <taxon>Dinophyceae</taxon>
        <taxon>Suessiales</taxon>
        <taxon>Symbiodiniaceae</taxon>
        <taxon>Durusdinium</taxon>
    </lineage>
</organism>
<gene>
    <name evidence="2" type="ORF">SCF082_LOCUS32154</name>
</gene>
<keyword evidence="3" id="KW-1185">Reference proteome</keyword>
<dbReference type="InterPro" id="IPR011990">
    <property type="entry name" value="TPR-like_helical_dom_sf"/>
</dbReference>
<dbReference type="PANTHER" id="PTHR46423:SF4">
    <property type="entry name" value="OUTER ENVELOPE PROTEIN 61"/>
    <property type="match status" value="1"/>
</dbReference>
<comment type="caution">
    <text evidence="2">The sequence shown here is derived from an EMBL/GenBank/DDBJ whole genome shotgun (WGS) entry which is preliminary data.</text>
</comment>
<sequence>MMKKMGGPASSIDSSQMKENMKRIGEMSPDELKTSMNQAQQQYGGQKQYMYNASMELKNQGNADIKAGKYAEALKSYSRAIDNLKMFAGEDVSQLRLSLLLNSAMCHLKQKDPQKTLEVCEEALQISPKSVKALFRRGLARVDMGQLAEGVADMKLAVSKNPEMLKSAMDSFKSMPEEEALKDPAMLKTAMAAAGDGPEADLMKKMTENPEMMDAMTNMMKNIPPEQMQKMMEMSMKMKSSGGDPKDPSEMLNDPEMMKAAEEMMKNISPEALQSMAKSAGVEVSDSHAKMISKVMPYMMKLLKLWGHIKKMFQAMFSARGRIVLAVVIVLVAVGQHYFFSGDKN</sequence>
<evidence type="ECO:0000313" key="3">
    <source>
        <dbReference type="Proteomes" id="UP001642464"/>
    </source>
</evidence>
<dbReference type="Gene3D" id="1.25.40.10">
    <property type="entry name" value="Tetratricopeptide repeat domain"/>
    <property type="match status" value="1"/>
</dbReference>
<protein>
    <submittedName>
        <fullName evidence="2">Outer envelope protein 61 (Tetratricopeptide repeat domain-containing protein 7)</fullName>
    </submittedName>
</protein>
<feature type="transmembrane region" description="Helical" evidence="1">
    <location>
        <begin position="319"/>
        <end position="340"/>
    </location>
</feature>
<proteinExistence type="predicted"/>